<sequence length="391" mass="41122">MAAAPARGPALCTPEFLCEGRREGHAFQQKHTNYKIQRDMKLRYSLALAAASAGLTAVTPANAAVQIYGAVDSFLMYSRNSGQQNLQLLSGGASTSRWGITGTEDLGGGMRAAFRLESGFDLMSGKAQSSSAFYNREANVSLSSAEWGTVKFGKQYPAIGPEGIDPFVSVGQLSPYATSALVVSDLGPGAAAIQARVDNAMSYETPDIAGLTATVLYAARNVAGSSPNASNIGTVVNYGRGPLMLSGSYNAVWANTSTTPGAPPNGPRTDAYMLSATYQFGETMGSASYVLTRPNGPGTFTAQVYSLGMVWQRGPHVVRAGVIYRNVSGKVDHAVGALLGYDYQFSKLTGLYARVGGFRNYGQSSLSFGADPLSTPGINPVVFALGFRQKF</sequence>
<dbReference type="RefSeq" id="WP_150680128.1">
    <property type="nucleotide sequence ID" value="NZ_CABPSK010000002.1"/>
</dbReference>
<dbReference type="AlphaFoldDB" id="A0A5E4VU33"/>
<dbReference type="PANTHER" id="PTHR34501">
    <property type="entry name" value="PROTEIN YDDL-RELATED"/>
    <property type="match status" value="1"/>
</dbReference>
<accession>A0A5E4VU33</accession>
<dbReference type="Proteomes" id="UP000366945">
    <property type="component" value="Unassembled WGS sequence"/>
</dbReference>
<evidence type="ECO:0000256" key="6">
    <source>
        <dbReference type="ARBA" id="ARBA00022729"/>
    </source>
</evidence>
<dbReference type="CDD" id="cd00342">
    <property type="entry name" value="gram_neg_porins"/>
    <property type="match status" value="1"/>
</dbReference>
<keyword evidence="7" id="KW-0406">Ion transport</keyword>
<keyword evidence="10" id="KW-0998">Cell outer membrane</keyword>
<evidence type="ECO:0000256" key="7">
    <source>
        <dbReference type="ARBA" id="ARBA00023065"/>
    </source>
</evidence>
<keyword evidence="3" id="KW-0813">Transport</keyword>
<evidence type="ECO:0000259" key="11">
    <source>
        <dbReference type="Pfam" id="PF13609"/>
    </source>
</evidence>
<dbReference type="GO" id="GO:0015288">
    <property type="term" value="F:porin activity"/>
    <property type="evidence" value="ECO:0007669"/>
    <property type="project" value="UniProtKB-KW"/>
</dbReference>
<dbReference type="InterPro" id="IPR033900">
    <property type="entry name" value="Gram_neg_porin_domain"/>
</dbReference>
<evidence type="ECO:0000256" key="2">
    <source>
        <dbReference type="ARBA" id="ARBA00011233"/>
    </source>
</evidence>
<dbReference type="OrthoDB" id="8961834at2"/>
<keyword evidence="6" id="KW-0732">Signal</keyword>
<dbReference type="InterPro" id="IPR050298">
    <property type="entry name" value="Gram-neg_bact_OMP"/>
</dbReference>
<proteinExistence type="predicted"/>
<keyword evidence="5" id="KW-0812">Transmembrane</keyword>
<dbReference type="GO" id="GO:0046930">
    <property type="term" value="C:pore complex"/>
    <property type="evidence" value="ECO:0007669"/>
    <property type="project" value="UniProtKB-KW"/>
</dbReference>
<comment type="subcellular location">
    <subcellularLocation>
        <location evidence="1">Cell outer membrane</location>
        <topology evidence="1">Multi-pass membrane protein</topology>
    </subcellularLocation>
</comment>
<dbReference type="GeneID" id="300404918"/>
<feature type="domain" description="Porin" evidence="11">
    <location>
        <begin position="50"/>
        <end position="360"/>
    </location>
</feature>
<keyword evidence="9" id="KW-0472">Membrane</keyword>
<dbReference type="GO" id="GO:0006811">
    <property type="term" value="P:monoatomic ion transport"/>
    <property type="evidence" value="ECO:0007669"/>
    <property type="project" value="UniProtKB-KW"/>
</dbReference>
<comment type="subunit">
    <text evidence="2">Homotrimer.</text>
</comment>
<evidence type="ECO:0000256" key="4">
    <source>
        <dbReference type="ARBA" id="ARBA00022452"/>
    </source>
</evidence>
<protein>
    <submittedName>
        <fullName evidence="12">Outer membrane porin protein</fullName>
    </submittedName>
</protein>
<dbReference type="PANTHER" id="PTHR34501:SF9">
    <property type="entry name" value="MAJOR OUTER MEMBRANE PROTEIN P.IA"/>
    <property type="match status" value="1"/>
</dbReference>
<keyword evidence="13" id="KW-1185">Reference proteome</keyword>
<name>A0A5E4VU33_9BURK</name>
<keyword evidence="4" id="KW-1134">Transmembrane beta strand</keyword>
<evidence type="ECO:0000256" key="1">
    <source>
        <dbReference type="ARBA" id="ARBA00004571"/>
    </source>
</evidence>
<dbReference type="SUPFAM" id="SSF56935">
    <property type="entry name" value="Porins"/>
    <property type="match status" value="1"/>
</dbReference>
<evidence type="ECO:0000256" key="5">
    <source>
        <dbReference type="ARBA" id="ARBA00022692"/>
    </source>
</evidence>
<evidence type="ECO:0000256" key="8">
    <source>
        <dbReference type="ARBA" id="ARBA00023114"/>
    </source>
</evidence>
<dbReference type="Gene3D" id="2.40.160.10">
    <property type="entry name" value="Porin"/>
    <property type="match status" value="1"/>
</dbReference>
<evidence type="ECO:0000256" key="9">
    <source>
        <dbReference type="ARBA" id="ARBA00023136"/>
    </source>
</evidence>
<evidence type="ECO:0000256" key="10">
    <source>
        <dbReference type="ARBA" id="ARBA00023237"/>
    </source>
</evidence>
<reference evidence="12 13" key="1">
    <citation type="submission" date="2019-08" db="EMBL/GenBank/DDBJ databases">
        <authorList>
            <person name="Peeters C."/>
        </authorList>
    </citation>
    <scope>NUCLEOTIDE SEQUENCE [LARGE SCALE GENOMIC DNA]</scope>
    <source>
        <strain evidence="12 13">LMG 31114</strain>
    </source>
</reference>
<dbReference type="GO" id="GO:0009279">
    <property type="term" value="C:cell outer membrane"/>
    <property type="evidence" value="ECO:0007669"/>
    <property type="project" value="UniProtKB-SubCell"/>
</dbReference>
<dbReference type="Pfam" id="PF13609">
    <property type="entry name" value="Porin_4"/>
    <property type="match status" value="1"/>
</dbReference>
<organism evidence="12 13">
    <name type="scientific">Pandoraea pneumonica</name>
    <dbReference type="NCBI Taxonomy" id="2508299"/>
    <lineage>
        <taxon>Bacteria</taxon>
        <taxon>Pseudomonadati</taxon>
        <taxon>Pseudomonadota</taxon>
        <taxon>Betaproteobacteria</taxon>
        <taxon>Burkholderiales</taxon>
        <taxon>Burkholderiaceae</taxon>
        <taxon>Pandoraea</taxon>
    </lineage>
</organism>
<gene>
    <name evidence="12" type="ORF">PPN31114_02898</name>
</gene>
<evidence type="ECO:0000313" key="13">
    <source>
        <dbReference type="Proteomes" id="UP000366945"/>
    </source>
</evidence>
<evidence type="ECO:0000313" key="12">
    <source>
        <dbReference type="EMBL" id="VVE15912.1"/>
    </source>
</evidence>
<dbReference type="InterPro" id="IPR023614">
    <property type="entry name" value="Porin_dom_sf"/>
</dbReference>
<evidence type="ECO:0000256" key="3">
    <source>
        <dbReference type="ARBA" id="ARBA00022448"/>
    </source>
</evidence>
<dbReference type="EMBL" id="CABPSK010000002">
    <property type="protein sequence ID" value="VVE15912.1"/>
    <property type="molecule type" value="Genomic_DNA"/>
</dbReference>
<keyword evidence="8" id="KW-0626">Porin</keyword>